<protein>
    <recommendedName>
        <fullName evidence="8">Response regulator transcription factor</fullName>
    </recommendedName>
</protein>
<comment type="caution">
    <text evidence="3">Lacks conserved residue(s) required for the propagation of feature annotation.</text>
</comment>
<feature type="domain" description="HTH luxR-type" evidence="4">
    <location>
        <begin position="148"/>
        <end position="213"/>
    </location>
</feature>
<dbReference type="SMART" id="SM00421">
    <property type="entry name" value="HTH_LUXR"/>
    <property type="match status" value="1"/>
</dbReference>
<evidence type="ECO:0000256" key="2">
    <source>
        <dbReference type="ARBA" id="ARBA00023125"/>
    </source>
</evidence>
<dbReference type="PANTHER" id="PTHR43214:SF43">
    <property type="entry name" value="TWO-COMPONENT RESPONSE REGULATOR"/>
    <property type="match status" value="1"/>
</dbReference>
<gene>
    <name evidence="6" type="ORF">COY37_11665</name>
</gene>
<evidence type="ECO:0000256" key="1">
    <source>
        <dbReference type="ARBA" id="ARBA00022553"/>
    </source>
</evidence>
<dbReference type="SUPFAM" id="SSF52172">
    <property type="entry name" value="CheY-like"/>
    <property type="match status" value="1"/>
</dbReference>
<evidence type="ECO:0000256" key="3">
    <source>
        <dbReference type="PROSITE-ProRule" id="PRU00169"/>
    </source>
</evidence>
<dbReference type="EMBL" id="PFNG01000273">
    <property type="protein sequence ID" value="PIZ34599.1"/>
    <property type="molecule type" value="Genomic_DNA"/>
</dbReference>
<dbReference type="PANTHER" id="PTHR43214">
    <property type="entry name" value="TWO-COMPONENT RESPONSE REGULATOR"/>
    <property type="match status" value="1"/>
</dbReference>
<evidence type="ECO:0008006" key="8">
    <source>
        <dbReference type="Google" id="ProtNLM"/>
    </source>
</evidence>
<keyword evidence="1" id="KW-0597">Phosphoprotein</keyword>
<sequence length="216" mass="23767">MKVRRSPMLTTVLIASSYPLIVEGIKTVLENNRDVGTVLSAESYQETIEEIKKVAPDVVILTQQIKDGYGLDVIKACKAEHPSMKFLLMSYMSQIKVFEQAVEAGASGVLFISATKDELFAAISAALTNEIYVQPKLASLLFGNRKMSADGEFLLTPRQQQTIELIAAGYTNKEIAFSLSLSIETVNTHVKQILKKLKAKDRAQATAIAFRKPLIS</sequence>
<evidence type="ECO:0000313" key="7">
    <source>
        <dbReference type="Proteomes" id="UP000230956"/>
    </source>
</evidence>
<organism evidence="6 7">
    <name type="scientific">Candidatus Aquicultor secundus</name>
    <dbReference type="NCBI Taxonomy" id="1973895"/>
    <lineage>
        <taxon>Bacteria</taxon>
        <taxon>Bacillati</taxon>
        <taxon>Actinomycetota</taxon>
        <taxon>Candidatus Aquicultoria</taxon>
        <taxon>Candidatus Aquicultorales</taxon>
        <taxon>Candidatus Aquicultoraceae</taxon>
        <taxon>Candidatus Aquicultor</taxon>
    </lineage>
</organism>
<dbReference type="InterPro" id="IPR039420">
    <property type="entry name" value="WalR-like"/>
</dbReference>
<dbReference type="InterPro" id="IPR011006">
    <property type="entry name" value="CheY-like_superfamily"/>
</dbReference>
<evidence type="ECO:0000259" key="4">
    <source>
        <dbReference type="PROSITE" id="PS50043"/>
    </source>
</evidence>
<dbReference type="Gene3D" id="3.40.50.2300">
    <property type="match status" value="1"/>
</dbReference>
<proteinExistence type="predicted"/>
<dbReference type="Proteomes" id="UP000230956">
    <property type="component" value="Unassembled WGS sequence"/>
</dbReference>
<dbReference type="CDD" id="cd06170">
    <property type="entry name" value="LuxR_C_like"/>
    <property type="match status" value="1"/>
</dbReference>
<dbReference type="PRINTS" id="PR00038">
    <property type="entry name" value="HTHLUXR"/>
</dbReference>
<dbReference type="GO" id="GO:0000160">
    <property type="term" value="P:phosphorelay signal transduction system"/>
    <property type="evidence" value="ECO:0007669"/>
    <property type="project" value="InterPro"/>
</dbReference>
<dbReference type="InterPro" id="IPR058245">
    <property type="entry name" value="NreC/VraR/RcsB-like_REC"/>
</dbReference>
<comment type="caution">
    <text evidence="6">The sequence shown here is derived from an EMBL/GenBank/DDBJ whole genome shotgun (WGS) entry which is preliminary data.</text>
</comment>
<reference evidence="7" key="1">
    <citation type="submission" date="2017-09" db="EMBL/GenBank/DDBJ databases">
        <title>Depth-based differentiation of microbial function through sediment-hosted aquifers and enrichment of novel symbionts in the deep terrestrial subsurface.</title>
        <authorList>
            <person name="Probst A.J."/>
            <person name="Ladd B."/>
            <person name="Jarett J.K."/>
            <person name="Geller-Mcgrath D.E."/>
            <person name="Sieber C.M.K."/>
            <person name="Emerson J.B."/>
            <person name="Anantharaman K."/>
            <person name="Thomas B.C."/>
            <person name="Malmstrom R."/>
            <person name="Stieglmeier M."/>
            <person name="Klingl A."/>
            <person name="Woyke T."/>
            <person name="Ryan C.M."/>
            <person name="Banfield J.F."/>
        </authorList>
    </citation>
    <scope>NUCLEOTIDE SEQUENCE [LARGE SCALE GENOMIC DNA]</scope>
</reference>
<dbReference type="GO" id="GO:0003677">
    <property type="term" value="F:DNA binding"/>
    <property type="evidence" value="ECO:0007669"/>
    <property type="project" value="UniProtKB-KW"/>
</dbReference>
<evidence type="ECO:0000259" key="5">
    <source>
        <dbReference type="PROSITE" id="PS50110"/>
    </source>
</evidence>
<dbReference type="GO" id="GO:0006355">
    <property type="term" value="P:regulation of DNA-templated transcription"/>
    <property type="evidence" value="ECO:0007669"/>
    <property type="project" value="InterPro"/>
</dbReference>
<dbReference type="SUPFAM" id="SSF46894">
    <property type="entry name" value="C-terminal effector domain of the bipartite response regulators"/>
    <property type="match status" value="1"/>
</dbReference>
<accession>A0A2M7T4V7</accession>
<dbReference type="Pfam" id="PF00072">
    <property type="entry name" value="Response_reg"/>
    <property type="match status" value="1"/>
</dbReference>
<dbReference type="PROSITE" id="PS50043">
    <property type="entry name" value="HTH_LUXR_2"/>
    <property type="match status" value="1"/>
</dbReference>
<dbReference type="AlphaFoldDB" id="A0A2M7T4V7"/>
<dbReference type="InterPro" id="IPR016032">
    <property type="entry name" value="Sig_transdc_resp-reg_C-effctor"/>
</dbReference>
<dbReference type="InterPro" id="IPR001789">
    <property type="entry name" value="Sig_transdc_resp-reg_receiver"/>
</dbReference>
<dbReference type="PROSITE" id="PS50110">
    <property type="entry name" value="RESPONSE_REGULATORY"/>
    <property type="match status" value="1"/>
</dbReference>
<evidence type="ECO:0000313" key="6">
    <source>
        <dbReference type="EMBL" id="PIZ34599.1"/>
    </source>
</evidence>
<feature type="domain" description="Response regulatory" evidence="5">
    <location>
        <begin position="11"/>
        <end position="127"/>
    </location>
</feature>
<keyword evidence="2" id="KW-0238">DNA-binding</keyword>
<dbReference type="InterPro" id="IPR000792">
    <property type="entry name" value="Tscrpt_reg_LuxR_C"/>
</dbReference>
<name>A0A2M7T4V7_9ACTN</name>
<dbReference type="Pfam" id="PF00196">
    <property type="entry name" value="GerE"/>
    <property type="match status" value="1"/>
</dbReference>
<dbReference type="CDD" id="cd17535">
    <property type="entry name" value="REC_NarL-like"/>
    <property type="match status" value="1"/>
</dbReference>